<accession>A0A2V5IFD2</accession>
<organism evidence="1 2">
    <name type="scientific">Aspergillus indologenus CBS 114.80</name>
    <dbReference type="NCBI Taxonomy" id="1450541"/>
    <lineage>
        <taxon>Eukaryota</taxon>
        <taxon>Fungi</taxon>
        <taxon>Dikarya</taxon>
        <taxon>Ascomycota</taxon>
        <taxon>Pezizomycotina</taxon>
        <taxon>Eurotiomycetes</taxon>
        <taxon>Eurotiomycetidae</taxon>
        <taxon>Eurotiales</taxon>
        <taxon>Aspergillaceae</taxon>
        <taxon>Aspergillus</taxon>
        <taxon>Aspergillus subgen. Circumdati</taxon>
    </lineage>
</organism>
<reference evidence="1 2" key="1">
    <citation type="submission" date="2018-02" db="EMBL/GenBank/DDBJ databases">
        <title>The genomes of Aspergillus section Nigri reveals drivers in fungal speciation.</title>
        <authorList>
            <consortium name="DOE Joint Genome Institute"/>
            <person name="Vesth T.C."/>
            <person name="Nybo J."/>
            <person name="Theobald S."/>
            <person name="Brandl J."/>
            <person name="Frisvad J.C."/>
            <person name="Nielsen K.F."/>
            <person name="Lyhne E.K."/>
            <person name="Kogle M.E."/>
            <person name="Kuo A."/>
            <person name="Riley R."/>
            <person name="Clum A."/>
            <person name="Nolan M."/>
            <person name="Lipzen A."/>
            <person name="Salamov A."/>
            <person name="Henrissat B."/>
            <person name="Wiebenga A."/>
            <person name="De vries R.P."/>
            <person name="Grigoriev I.V."/>
            <person name="Mortensen U.H."/>
            <person name="Andersen M.R."/>
            <person name="Baker S.E."/>
        </authorList>
    </citation>
    <scope>NUCLEOTIDE SEQUENCE [LARGE SCALE GENOMIC DNA]</scope>
    <source>
        <strain evidence="1 2">CBS 114.80</strain>
    </source>
</reference>
<dbReference type="Proteomes" id="UP000248817">
    <property type="component" value="Unassembled WGS sequence"/>
</dbReference>
<sequence>MPATQQIFVNAGGRCLFHGMYGDCKYRLYIRILEALIAQGTLEGLPYPLVNESPLLSTELESMLKEKPAVRKTHPRYFTARGHLRRQLWRFIFAVPSLQNRIPLHLNVVQSTFVTAHLSPTATHRVRPATVYLNTHLDASRNAIQLTNLLESELFQWLPINPSQEGTEILEHVLAGRAILSSMQLSDLLDLTAQFYLQG</sequence>
<proteinExistence type="predicted"/>
<dbReference type="AlphaFoldDB" id="A0A2V5IFD2"/>
<evidence type="ECO:0000313" key="1">
    <source>
        <dbReference type="EMBL" id="PYI35465.1"/>
    </source>
</evidence>
<gene>
    <name evidence="1" type="ORF">BP00DRAFT_422216</name>
</gene>
<name>A0A2V5IFD2_9EURO</name>
<evidence type="ECO:0000313" key="2">
    <source>
        <dbReference type="Proteomes" id="UP000248817"/>
    </source>
</evidence>
<protein>
    <submittedName>
        <fullName evidence="1">Uncharacterized protein</fullName>
    </submittedName>
</protein>
<keyword evidence="2" id="KW-1185">Reference proteome</keyword>
<dbReference type="EMBL" id="KZ825469">
    <property type="protein sequence ID" value="PYI35465.1"/>
    <property type="molecule type" value="Genomic_DNA"/>
</dbReference>